<evidence type="ECO:0000256" key="1">
    <source>
        <dbReference type="ARBA" id="ARBA00005254"/>
    </source>
</evidence>
<dbReference type="Proteomes" id="UP000094527">
    <property type="component" value="Unassembled WGS sequence"/>
</dbReference>
<organism evidence="4 5">
    <name type="scientific">Orchesella cincta</name>
    <name type="common">Springtail</name>
    <name type="synonym">Podura cincta</name>
    <dbReference type="NCBI Taxonomy" id="48709"/>
    <lineage>
        <taxon>Eukaryota</taxon>
        <taxon>Metazoa</taxon>
        <taxon>Ecdysozoa</taxon>
        <taxon>Arthropoda</taxon>
        <taxon>Hexapoda</taxon>
        <taxon>Collembola</taxon>
        <taxon>Entomobryomorpha</taxon>
        <taxon>Entomobryoidea</taxon>
        <taxon>Orchesellidae</taxon>
        <taxon>Orchesellinae</taxon>
        <taxon>Orchesella</taxon>
    </lineage>
</organism>
<reference evidence="4 5" key="1">
    <citation type="journal article" date="2016" name="Genome Biol. Evol.">
        <title>Gene Family Evolution Reflects Adaptation to Soil Environmental Stressors in the Genome of the Collembolan Orchesella cincta.</title>
        <authorList>
            <person name="Faddeeva-Vakhrusheva A."/>
            <person name="Derks M.F."/>
            <person name="Anvar S.Y."/>
            <person name="Agamennone V."/>
            <person name="Suring W."/>
            <person name="Smit S."/>
            <person name="van Straalen N.M."/>
            <person name="Roelofs D."/>
        </authorList>
    </citation>
    <scope>NUCLEOTIDE SEQUENCE [LARGE SCALE GENOMIC DNA]</scope>
    <source>
        <tissue evidence="4">Mixed pool</tissue>
    </source>
</reference>
<dbReference type="Pfam" id="PF00378">
    <property type="entry name" value="ECH_1"/>
    <property type="match status" value="1"/>
</dbReference>
<dbReference type="GO" id="GO:0006635">
    <property type="term" value="P:fatty acid beta-oxidation"/>
    <property type="evidence" value="ECO:0007669"/>
    <property type="project" value="TreeGrafter"/>
</dbReference>
<dbReference type="AlphaFoldDB" id="A0A1D2MWC7"/>
<sequence length="284" mass="30896">MSLQFCQNFIRRGTGCIKLHHQKSNVQFISRTYSVAATEQSKQSQTDEFQKFNCEFEESVHAIRFDKEVRAVIIRSLVPGIFCAGADLKERLTMPASEVGPFVARLRAFVSSMETMPMPIIAALDGAALGGGLEMALACDLRVASDSAKMGLVETRLAIIPGGGGTQRLPRIVGPAIAKELIFTGRVIDGTEAHQIGLVNQVVEQNKEGNAAYHRAVELAEEILPNGPVGVRMAKIAISRGSEVDLASGLAIEEQCYAQIINTKDRIEGLVAFKEKRPPRFQGE</sequence>
<dbReference type="PANTHER" id="PTHR11941">
    <property type="entry name" value="ENOYL-COA HYDRATASE-RELATED"/>
    <property type="match status" value="1"/>
</dbReference>
<evidence type="ECO:0000256" key="2">
    <source>
        <dbReference type="ARBA" id="ARBA00023239"/>
    </source>
</evidence>
<evidence type="ECO:0000256" key="3">
    <source>
        <dbReference type="RuleBase" id="RU003707"/>
    </source>
</evidence>
<dbReference type="InterPro" id="IPR001753">
    <property type="entry name" value="Enoyl-CoA_hydra/iso"/>
</dbReference>
<dbReference type="STRING" id="48709.A0A1D2MWC7"/>
<dbReference type="InterPro" id="IPR029045">
    <property type="entry name" value="ClpP/crotonase-like_dom_sf"/>
</dbReference>
<accession>A0A1D2MWC7</accession>
<dbReference type="OMA" id="YEQAHAW"/>
<comment type="similarity">
    <text evidence="1 3">Belongs to the enoyl-CoA hydratase/isomerase family.</text>
</comment>
<dbReference type="FunFam" id="3.90.226.10:FF:000009">
    <property type="entry name" value="Carnitinyl-CoA dehydratase"/>
    <property type="match status" value="1"/>
</dbReference>
<proteinExistence type="inferred from homology"/>
<dbReference type="EMBL" id="LJIJ01000481">
    <property type="protein sequence ID" value="ODM96975.1"/>
    <property type="molecule type" value="Genomic_DNA"/>
</dbReference>
<comment type="caution">
    <text evidence="4">The sequence shown here is derived from an EMBL/GenBank/DDBJ whole genome shotgun (WGS) entry which is preliminary data.</text>
</comment>
<evidence type="ECO:0000313" key="4">
    <source>
        <dbReference type="EMBL" id="ODM96975.1"/>
    </source>
</evidence>
<evidence type="ECO:0000313" key="5">
    <source>
        <dbReference type="Proteomes" id="UP000094527"/>
    </source>
</evidence>
<dbReference type="FunFam" id="1.10.12.10:FF:000001">
    <property type="entry name" value="Probable enoyl-CoA hydratase, mitochondrial"/>
    <property type="match status" value="1"/>
</dbReference>
<keyword evidence="2" id="KW-0456">Lyase</keyword>
<dbReference type="OrthoDB" id="410701at2759"/>
<dbReference type="InterPro" id="IPR014748">
    <property type="entry name" value="Enoyl-CoA_hydra_C"/>
</dbReference>
<dbReference type="PROSITE" id="PS00166">
    <property type="entry name" value="ENOYL_COA_HYDRATASE"/>
    <property type="match status" value="1"/>
</dbReference>
<protein>
    <submittedName>
        <fullName evidence="4">Methylglutaconyl-CoA hydratase, mitochondrial</fullName>
    </submittedName>
</protein>
<dbReference type="SUPFAM" id="SSF52096">
    <property type="entry name" value="ClpP/crotonase"/>
    <property type="match status" value="1"/>
</dbReference>
<dbReference type="CDD" id="cd06558">
    <property type="entry name" value="crotonase-like"/>
    <property type="match status" value="1"/>
</dbReference>
<dbReference type="PANTHER" id="PTHR11941:SF171">
    <property type="entry name" value="SD19268P"/>
    <property type="match status" value="1"/>
</dbReference>
<keyword evidence="5" id="KW-1185">Reference proteome</keyword>
<name>A0A1D2MWC7_ORCCI</name>
<dbReference type="GO" id="GO:0004300">
    <property type="term" value="F:enoyl-CoA hydratase activity"/>
    <property type="evidence" value="ECO:0007669"/>
    <property type="project" value="UniProtKB-ARBA"/>
</dbReference>
<dbReference type="Gene3D" id="1.10.12.10">
    <property type="entry name" value="Lyase 2-enoyl-coa Hydratase, Chain A, domain 2"/>
    <property type="match status" value="1"/>
</dbReference>
<gene>
    <name evidence="4" type="ORF">Ocin01_09704</name>
</gene>
<dbReference type="Gene3D" id="3.90.226.10">
    <property type="entry name" value="2-enoyl-CoA Hydratase, Chain A, domain 1"/>
    <property type="match status" value="1"/>
</dbReference>
<dbReference type="InterPro" id="IPR018376">
    <property type="entry name" value="Enoyl-CoA_hyd/isom_CS"/>
</dbReference>
<dbReference type="GO" id="GO:0005739">
    <property type="term" value="C:mitochondrion"/>
    <property type="evidence" value="ECO:0007669"/>
    <property type="project" value="TreeGrafter"/>
</dbReference>